<reference evidence="1" key="1">
    <citation type="submission" date="2022-08" db="UniProtKB">
        <authorList>
            <consortium name="EnsemblMetazoa"/>
        </authorList>
    </citation>
    <scope>IDENTIFICATION</scope>
    <source>
        <strain evidence="1">Israel</strain>
    </source>
</reference>
<dbReference type="VEuPathDB" id="VectorBase:PPAI005947"/>
<organism evidence="1 2">
    <name type="scientific">Phlebotomus papatasi</name>
    <name type="common">Sandfly</name>
    <dbReference type="NCBI Taxonomy" id="29031"/>
    <lineage>
        <taxon>Eukaryota</taxon>
        <taxon>Metazoa</taxon>
        <taxon>Ecdysozoa</taxon>
        <taxon>Arthropoda</taxon>
        <taxon>Hexapoda</taxon>
        <taxon>Insecta</taxon>
        <taxon>Pterygota</taxon>
        <taxon>Neoptera</taxon>
        <taxon>Endopterygota</taxon>
        <taxon>Diptera</taxon>
        <taxon>Nematocera</taxon>
        <taxon>Psychodoidea</taxon>
        <taxon>Psychodidae</taxon>
        <taxon>Phlebotomus</taxon>
        <taxon>Phlebotomus</taxon>
    </lineage>
</organism>
<sequence>MVDNPWILLRVCESDSRVLMILEDVVCSFLIAAALGDEISCCFMKTPIFAATMDCLLLYCFSIALQAVSDNLPAAPHNGGEKKILIFDMNPIVQIGSYRLKIWLTDETRSDTDSDERNDDIETIVFTEEYLRSWSVQNDISLQGLTQLLGHLRTLPDLKYLPSDGRSIMHTPRAAQCTIIILVDVVIYIFQKKRIVLLEVPGQILPTELFPQITMNPEYKIVKTIEDGNVFFCSYSL</sequence>
<dbReference type="Proteomes" id="UP000092462">
    <property type="component" value="Unassembled WGS sequence"/>
</dbReference>
<keyword evidence="2" id="KW-1185">Reference proteome</keyword>
<dbReference type="EMBL" id="AJVK01031959">
    <property type="status" value="NOT_ANNOTATED_CDS"/>
    <property type="molecule type" value="Genomic_DNA"/>
</dbReference>
<accession>A0A1B0DDH6</accession>
<evidence type="ECO:0000313" key="2">
    <source>
        <dbReference type="Proteomes" id="UP000092462"/>
    </source>
</evidence>
<protein>
    <submittedName>
        <fullName evidence="1">Uncharacterized protein</fullName>
    </submittedName>
</protein>
<evidence type="ECO:0000313" key="1">
    <source>
        <dbReference type="EnsemblMetazoa" id="PPAI005947-PA"/>
    </source>
</evidence>
<dbReference type="AlphaFoldDB" id="A0A1B0DDH6"/>
<name>A0A1B0DDH6_PHLPP</name>
<dbReference type="EnsemblMetazoa" id="PPAI005947-RA">
    <property type="protein sequence ID" value="PPAI005947-PA"/>
    <property type="gene ID" value="PPAI005947"/>
</dbReference>
<proteinExistence type="predicted"/>